<protein>
    <recommendedName>
        <fullName evidence="3">MftR C-terminal domain-containing protein</fullName>
    </recommendedName>
</protein>
<proteinExistence type="predicted"/>
<sequence length="90" mass="10023">MSLQRRLEIRPPALDRSAQTMSEQFRADLHDWVTARAGADDLTAILQLNLALAASNTAYQTWPADESFDDYLRRVDHCLHRATPVAAASG</sequence>
<keyword evidence="2" id="KW-1185">Reference proteome</keyword>
<name>A0A6I4M4G1_9ACTN</name>
<evidence type="ECO:0000313" key="1">
    <source>
        <dbReference type="EMBL" id="MWA00958.1"/>
    </source>
</evidence>
<dbReference type="AlphaFoldDB" id="A0A6I4M4G1"/>
<accession>A0A6I4M4G1</accession>
<dbReference type="RefSeq" id="WP_151593480.1">
    <property type="nucleotide sequence ID" value="NZ_WBMS02000007.1"/>
</dbReference>
<gene>
    <name evidence="1" type="ORF">F8568_011295</name>
</gene>
<organism evidence="1 2">
    <name type="scientific">Actinomadura physcomitrii</name>
    <dbReference type="NCBI Taxonomy" id="2650748"/>
    <lineage>
        <taxon>Bacteria</taxon>
        <taxon>Bacillati</taxon>
        <taxon>Actinomycetota</taxon>
        <taxon>Actinomycetes</taxon>
        <taxon>Streptosporangiales</taxon>
        <taxon>Thermomonosporaceae</taxon>
        <taxon>Actinomadura</taxon>
    </lineage>
</organism>
<dbReference type="EMBL" id="WBMS02000007">
    <property type="protein sequence ID" value="MWA00958.1"/>
    <property type="molecule type" value="Genomic_DNA"/>
</dbReference>
<dbReference type="Proteomes" id="UP000462055">
    <property type="component" value="Unassembled WGS sequence"/>
</dbReference>
<reference evidence="1" key="1">
    <citation type="submission" date="2019-12" db="EMBL/GenBank/DDBJ databases">
        <title>Actinomadura physcomitrii sp. nov., a novel actinomycete isolated from moss [Physcomitrium sphaericum (Ludw) Fuernr].</title>
        <authorList>
            <person name="Zhuang X."/>
        </authorList>
    </citation>
    <scope>NUCLEOTIDE SEQUENCE [LARGE SCALE GENOMIC DNA]</scope>
    <source>
        <strain evidence="1">LD22</strain>
    </source>
</reference>
<evidence type="ECO:0008006" key="3">
    <source>
        <dbReference type="Google" id="ProtNLM"/>
    </source>
</evidence>
<comment type="caution">
    <text evidence="1">The sequence shown here is derived from an EMBL/GenBank/DDBJ whole genome shotgun (WGS) entry which is preliminary data.</text>
</comment>
<evidence type="ECO:0000313" key="2">
    <source>
        <dbReference type="Proteomes" id="UP000462055"/>
    </source>
</evidence>